<sequence>MEPASMASSSAISISGSPLQLRVRCVAPQPLICDGKRRRGSWSQVVVLWAYSPCLRTSGRGMARWDLFRARCSTASSTNTTAETGQAGTSVDGDNGGVVKAAREGGEGAGLWNVLSRMEGTVSSLPPIVYAIKGRTSSKFAIGFFLAFAFLVIVVRQTITRKPRYSPQGSVADLVKRGQLKSHSRGMSRPLKYEDPFNNPLVKISKSNSTIEMCGKVYQLAPVTLTEEQQSSHQKRRSRAYTWKRPTVFLKEGDDMPPDVDPDTVRWIPANHPFATTVSDIDEELAQSNVYQKNGVPFRIKAEHEALQKKLEALQRDQKLNKVSINPNNIHEFERAFKASPDTQDGLEPRLAADKRYDLVADPKSDPALDPSVGDASEERKKS</sequence>
<organism evidence="3 4">
    <name type="scientific">Colocasia esculenta</name>
    <name type="common">Wild taro</name>
    <name type="synonym">Arum esculentum</name>
    <dbReference type="NCBI Taxonomy" id="4460"/>
    <lineage>
        <taxon>Eukaryota</taxon>
        <taxon>Viridiplantae</taxon>
        <taxon>Streptophyta</taxon>
        <taxon>Embryophyta</taxon>
        <taxon>Tracheophyta</taxon>
        <taxon>Spermatophyta</taxon>
        <taxon>Magnoliopsida</taxon>
        <taxon>Liliopsida</taxon>
        <taxon>Araceae</taxon>
        <taxon>Aroideae</taxon>
        <taxon>Colocasieae</taxon>
        <taxon>Colocasia</taxon>
    </lineage>
</organism>
<proteinExistence type="predicted"/>
<dbReference type="PANTHER" id="PTHR36317">
    <property type="entry name" value="PROTEIN MULTIPLE CHLOROPLAST DIVISION SITE 1"/>
    <property type="match status" value="1"/>
</dbReference>
<gene>
    <name evidence="3" type="ORF">Taro_053726</name>
</gene>
<evidence type="ECO:0000313" key="4">
    <source>
        <dbReference type="Proteomes" id="UP000652761"/>
    </source>
</evidence>
<feature type="compositionally biased region" description="Basic and acidic residues" evidence="1">
    <location>
        <begin position="347"/>
        <end position="367"/>
    </location>
</feature>
<accession>A0A843XNF4</accession>
<evidence type="ECO:0000256" key="2">
    <source>
        <dbReference type="SAM" id="Phobius"/>
    </source>
</evidence>
<reference evidence="3" key="1">
    <citation type="submission" date="2017-07" db="EMBL/GenBank/DDBJ databases">
        <title>Taro Niue Genome Assembly and Annotation.</title>
        <authorList>
            <person name="Atibalentja N."/>
            <person name="Keating K."/>
            <person name="Fields C.J."/>
        </authorList>
    </citation>
    <scope>NUCLEOTIDE SEQUENCE</scope>
    <source>
        <strain evidence="3">Niue_2</strain>
        <tissue evidence="3">Leaf</tissue>
    </source>
</reference>
<comment type="caution">
    <text evidence="3">The sequence shown here is derived from an EMBL/GenBank/DDBJ whole genome shotgun (WGS) entry which is preliminary data.</text>
</comment>
<protein>
    <recommendedName>
        <fullName evidence="5">Protein MULTIPLE CHLOROPLAST DIVISION SITE 1</fullName>
    </recommendedName>
</protein>
<dbReference type="GO" id="GO:0010020">
    <property type="term" value="P:chloroplast fission"/>
    <property type="evidence" value="ECO:0007669"/>
    <property type="project" value="InterPro"/>
</dbReference>
<keyword evidence="4" id="KW-1185">Reference proteome</keyword>
<keyword evidence="2" id="KW-1133">Transmembrane helix</keyword>
<keyword evidence="2" id="KW-0812">Transmembrane</keyword>
<dbReference type="OrthoDB" id="1927797at2759"/>
<feature type="transmembrane region" description="Helical" evidence="2">
    <location>
        <begin position="140"/>
        <end position="159"/>
    </location>
</feature>
<dbReference type="GO" id="GO:0009706">
    <property type="term" value="C:chloroplast inner membrane"/>
    <property type="evidence" value="ECO:0007669"/>
    <property type="project" value="TreeGrafter"/>
</dbReference>
<evidence type="ECO:0000256" key="1">
    <source>
        <dbReference type="SAM" id="MobiDB-lite"/>
    </source>
</evidence>
<feature type="region of interest" description="Disordered" evidence="1">
    <location>
        <begin position="338"/>
        <end position="383"/>
    </location>
</feature>
<dbReference type="EMBL" id="NMUH01010088">
    <property type="protein sequence ID" value="MQM20702.1"/>
    <property type="molecule type" value="Genomic_DNA"/>
</dbReference>
<name>A0A843XNF4_COLES</name>
<dbReference type="InterPro" id="IPR034572">
    <property type="entry name" value="MCD1"/>
</dbReference>
<evidence type="ECO:0008006" key="5">
    <source>
        <dbReference type="Google" id="ProtNLM"/>
    </source>
</evidence>
<dbReference type="PANTHER" id="PTHR36317:SF1">
    <property type="entry name" value="PROTEIN MULTIPLE CHLOROPLAST DIVISION SITE 1"/>
    <property type="match status" value="1"/>
</dbReference>
<dbReference type="AlphaFoldDB" id="A0A843XNF4"/>
<dbReference type="Proteomes" id="UP000652761">
    <property type="component" value="Unassembled WGS sequence"/>
</dbReference>
<keyword evidence="2" id="KW-0472">Membrane</keyword>
<evidence type="ECO:0000313" key="3">
    <source>
        <dbReference type="EMBL" id="MQM20702.1"/>
    </source>
</evidence>